<keyword evidence="3" id="KW-1185">Reference proteome</keyword>
<sequence>MLSFLAIASVISCDDDTEELFTTQVKEGFALTSVPNASYLLSFETKDNLAERLTWSPLELTTPVAVTYEVQASANPADFENAAVVTSTSELSTALTVEDLNNLAGSLGLTPFQAGSIAMRVKASLADPAVESEFTEVIVLNVTPYTTESPRLWVPGNYAAASGYGADWAPGDAATPYLEAVEFGSTEYEGFVNMDVASPMFKITLEQDWDEAFGDSGTPGELSLSGGDLSVPGAGFYYITVNTDPDGDGDFSDATWTATPTSWAMIGTATPNDWNDPDTDMTYNATTQKWEVTLMLSQDQFKFRANDDWGTPTNNFGQSSDNPDLLGFNGGDLTFDQAPGMYKVELDLSTPRAYSFTATSI</sequence>
<protein>
    <submittedName>
        <fullName evidence="2">Uncharacterized protein DUF5019</fullName>
    </submittedName>
</protein>
<evidence type="ECO:0000313" key="3">
    <source>
        <dbReference type="Proteomes" id="UP000248584"/>
    </source>
</evidence>
<dbReference type="Gene3D" id="2.60.40.3620">
    <property type="match status" value="2"/>
</dbReference>
<dbReference type="InterPro" id="IPR025970">
    <property type="entry name" value="SusE"/>
</dbReference>
<dbReference type="Proteomes" id="UP000248584">
    <property type="component" value="Unassembled WGS sequence"/>
</dbReference>
<organism evidence="2 3">
    <name type="scientific">Nonlabens dokdonensis</name>
    <dbReference type="NCBI Taxonomy" id="328515"/>
    <lineage>
        <taxon>Bacteria</taxon>
        <taxon>Pseudomonadati</taxon>
        <taxon>Bacteroidota</taxon>
        <taxon>Flavobacteriia</taxon>
        <taxon>Flavobacteriales</taxon>
        <taxon>Flavobacteriaceae</taxon>
        <taxon>Nonlabens</taxon>
    </lineage>
</organism>
<evidence type="ECO:0000313" key="2">
    <source>
        <dbReference type="EMBL" id="PZX43785.1"/>
    </source>
</evidence>
<gene>
    <name evidence="2" type="ORF">LX97_00789</name>
</gene>
<accession>A0ABX5Q133</accession>
<name>A0ABX5Q133_9FLAO</name>
<dbReference type="EMBL" id="QKZR01000001">
    <property type="protein sequence ID" value="PZX43785.1"/>
    <property type="molecule type" value="Genomic_DNA"/>
</dbReference>
<reference evidence="2 3" key="1">
    <citation type="submission" date="2018-06" db="EMBL/GenBank/DDBJ databases">
        <title>Genomic Encyclopedia of Archaeal and Bacterial Type Strains, Phase II (KMG-II): from individual species to whole genera.</title>
        <authorList>
            <person name="Goeker M."/>
        </authorList>
    </citation>
    <scope>NUCLEOTIDE SEQUENCE [LARGE SCALE GENOMIC DNA]</scope>
    <source>
        <strain evidence="2 3">DSM 17205</strain>
    </source>
</reference>
<evidence type="ECO:0000259" key="1">
    <source>
        <dbReference type="Pfam" id="PF14292"/>
    </source>
</evidence>
<proteinExistence type="predicted"/>
<dbReference type="Pfam" id="PF14292">
    <property type="entry name" value="SusE"/>
    <property type="match status" value="1"/>
</dbReference>
<feature type="domain" description="SusE outer membrane protein" evidence="1">
    <location>
        <begin position="16"/>
        <end position="122"/>
    </location>
</feature>
<comment type="caution">
    <text evidence="2">The sequence shown here is derived from an EMBL/GenBank/DDBJ whole genome shotgun (WGS) entry which is preliminary data.</text>
</comment>